<dbReference type="Pfam" id="PF13551">
    <property type="entry name" value="HTH_29"/>
    <property type="match status" value="1"/>
</dbReference>
<dbReference type="AlphaFoldDB" id="A0A973VXK4"/>
<dbReference type="RefSeq" id="WP_166215972.1">
    <property type="nucleotide sequence ID" value="NZ_CP088285.1"/>
</dbReference>
<reference evidence="1" key="1">
    <citation type="submission" date="2020-06" db="EMBL/GenBank/DDBJ databases">
        <title>Whole Genome Sequence of Bradyrhizobium sp. Strain 1S1.</title>
        <authorList>
            <person name="Bromfield E.S.P."/>
            <person name="Cloutier S."/>
        </authorList>
    </citation>
    <scope>NUCLEOTIDE SEQUENCE [LARGE SCALE GENOMIC DNA]</scope>
    <source>
        <strain evidence="1">1S1</strain>
    </source>
</reference>
<dbReference type="EMBL" id="JAAOLE020000001">
    <property type="protein sequence ID" value="NVI43399.1"/>
    <property type="molecule type" value="Genomic_DNA"/>
</dbReference>
<gene>
    <name evidence="1" type="ORF">HAP48_010210</name>
</gene>
<comment type="caution">
    <text evidence="1">The sequence shown here is derived from an EMBL/GenBank/DDBJ whole genome shotgun (WGS) entry which is preliminary data.</text>
</comment>
<evidence type="ECO:0000313" key="1">
    <source>
        <dbReference type="EMBL" id="NVI43399.1"/>
    </source>
</evidence>
<organism evidence="1">
    <name type="scientific">Bradyrhizobium septentrionale</name>
    <dbReference type="NCBI Taxonomy" id="1404411"/>
    <lineage>
        <taxon>Bacteria</taxon>
        <taxon>Pseudomonadati</taxon>
        <taxon>Pseudomonadota</taxon>
        <taxon>Alphaproteobacteria</taxon>
        <taxon>Hyphomicrobiales</taxon>
        <taxon>Nitrobacteraceae</taxon>
        <taxon>Bradyrhizobium</taxon>
    </lineage>
</organism>
<accession>A0A973VXK4</accession>
<dbReference type="InterPro" id="IPR009057">
    <property type="entry name" value="Homeodomain-like_sf"/>
</dbReference>
<name>A0A973VXK4_9BRAD</name>
<sequence>MSGRAVALVEDGESRRETARVLGLGASTAIRWIERWVTTGSVAALPGTGHSRSPLEAHRQWLLDLVAAEPDLTLEEISARLKSEKRLKTGTTSVWRF</sequence>
<protein>
    <submittedName>
        <fullName evidence="1">Helix-turn-helix domain-containing protein</fullName>
    </submittedName>
</protein>
<dbReference type="SUPFAM" id="SSF46689">
    <property type="entry name" value="Homeodomain-like"/>
    <property type="match status" value="1"/>
</dbReference>
<proteinExistence type="predicted"/>